<sequence length="101" mass="11782">MKFKVRFTPDAADDLERLFEFLLDREGDLVLAERALEAIRMSIQLLEHSPFCCRKAVEDNPLLRELIIPFGASGYLALFEVENEQTVTMIAVRHQREEDYH</sequence>
<dbReference type="InterPro" id="IPR035093">
    <property type="entry name" value="RelE/ParE_toxin_dom_sf"/>
</dbReference>
<comment type="caution">
    <text evidence="2">The sequence shown here is derived from an EMBL/GenBank/DDBJ whole genome shotgun (WGS) entry which is preliminary data.</text>
</comment>
<keyword evidence="1" id="KW-1277">Toxin-antitoxin system</keyword>
<dbReference type="InterPro" id="IPR007712">
    <property type="entry name" value="RelE/ParE_toxin"/>
</dbReference>
<protein>
    <submittedName>
        <fullName evidence="2">Type II toxin-antitoxin system RelE/ParE family toxin</fullName>
    </submittedName>
</protein>
<accession>A0AAW3ZQV3</accession>
<evidence type="ECO:0000256" key="1">
    <source>
        <dbReference type="ARBA" id="ARBA00022649"/>
    </source>
</evidence>
<organism evidence="2 3">
    <name type="scientific">Pseudomarimonas arenosa</name>
    <dbReference type="NCBI Taxonomy" id="2774145"/>
    <lineage>
        <taxon>Bacteria</taxon>
        <taxon>Pseudomonadati</taxon>
        <taxon>Pseudomonadota</taxon>
        <taxon>Gammaproteobacteria</taxon>
        <taxon>Lysobacterales</taxon>
        <taxon>Lysobacteraceae</taxon>
        <taxon>Pseudomarimonas</taxon>
    </lineage>
</organism>
<dbReference type="Pfam" id="PF05016">
    <property type="entry name" value="ParE_toxin"/>
    <property type="match status" value="1"/>
</dbReference>
<dbReference type="EMBL" id="JACYTR010000027">
    <property type="protein sequence ID" value="MBD8526661.1"/>
    <property type="molecule type" value="Genomic_DNA"/>
</dbReference>
<name>A0AAW3ZQV3_9GAMM</name>
<proteinExistence type="predicted"/>
<dbReference type="AlphaFoldDB" id="A0AAW3ZQV3"/>
<keyword evidence="3" id="KW-1185">Reference proteome</keyword>
<gene>
    <name evidence="2" type="ORF">IFO71_13025</name>
</gene>
<dbReference type="Proteomes" id="UP000613768">
    <property type="component" value="Unassembled WGS sequence"/>
</dbReference>
<reference evidence="2 3" key="1">
    <citation type="submission" date="2020-09" db="EMBL/GenBank/DDBJ databases">
        <title>Pseudoxanthomonas sp. CAU 1598 isolated from sand of Yaerae Beach.</title>
        <authorList>
            <person name="Kim W."/>
        </authorList>
    </citation>
    <scope>NUCLEOTIDE SEQUENCE [LARGE SCALE GENOMIC DNA]</scope>
    <source>
        <strain evidence="2 3">CAU 1598</strain>
    </source>
</reference>
<evidence type="ECO:0000313" key="2">
    <source>
        <dbReference type="EMBL" id="MBD8526661.1"/>
    </source>
</evidence>
<dbReference type="Gene3D" id="3.30.2310.20">
    <property type="entry name" value="RelE-like"/>
    <property type="match status" value="1"/>
</dbReference>
<evidence type="ECO:0000313" key="3">
    <source>
        <dbReference type="Proteomes" id="UP000613768"/>
    </source>
</evidence>
<dbReference type="RefSeq" id="WP_192030082.1">
    <property type="nucleotide sequence ID" value="NZ_JACYTR010000027.1"/>
</dbReference>